<proteinExistence type="predicted"/>
<accession>Q24014</accession>
<geneLocation type="plasmid" evidence="1">
    <name>Dmp2 - nuclear</name>
</geneLocation>
<name>Q24014_DICMU</name>
<organism evidence="1">
    <name type="scientific">Dictyostelium mucoroides</name>
    <name type="common">Slime mold</name>
    <dbReference type="NCBI Taxonomy" id="31287"/>
    <lineage>
        <taxon>Eukaryota</taxon>
        <taxon>Amoebozoa</taxon>
        <taxon>Evosea</taxon>
        <taxon>Eumycetozoa</taxon>
        <taxon>Dictyostelia</taxon>
        <taxon>Dictyosteliales</taxon>
        <taxon>Dictyosteliaceae</taxon>
        <taxon>Dictyostelium</taxon>
    </lineage>
</organism>
<keyword evidence="1" id="KW-0614">Plasmid</keyword>
<dbReference type="AlphaFoldDB" id="Q24014"/>
<reference evidence="1" key="1">
    <citation type="journal article" date="1994" name="Plasmid">
        <title>Compatible Dictyostelium mucoroides nuclear plasmids Dmp1 and Dmp2 both belong to the Ddp1 plasmid family.</title>
        <authorList>
            <person name="Kiyosawa H."/>
            <person name="Hughes J.E."/>
            <person name="Welker D.L."/>
        </authorList>
    </citation>
    <scope>NUCLEOTIDE SEQUENCE</scope>
    <source>
        <strain evidence="1">DMUC2</strain>
        <plasmid evidence="1">Dmp2 - nuclear</plasmid>
    </source>
</reference>
<sequence length="786" mass="90192">MDNKKRKVDELINKDNDMCDTSDDDVNKSLDAIIHGVSDSPETNYLSSILYRSRAQSEFTKHKNVYRLKIVIHASDDHLIEVKNNYTETQKILDQYIKVVDRKNHQMVQSIQENHTNNYNLLKNLISKMALKKKESKNYLREIFIKAIVAKKTKSKRKNGEEESDFSFLLQLSSFHANTIIQILLDYNLTKRFIMEMDSIKGLGTNGYTGTLSSGQITLRANMEECPIEYEVFKKNPLTYKAILLQILHASLFVGEIMNKTKLDNHFGNYVLDFQDRCELLSVAFNHQSIVPYRCTVVIKNLPRLTNIDWEKTSFLANSDTISPVFPFFSSTPDLFSKIFRKFNKFYNFKVDSNLQGTLSFYSIANAQIVGTQTINNKYSISVVNHGIEIKDLGSLRHTLTLKNSNPENYKYYSFIEDCFDTDELVVENILSMSEMLSFKTNNNATNTNSNNNCISGANIPPFFKDLVFQERIDSSPMFFIFKHGHIEPKQKRWPKEFDKRFQDVVYNNADIIFKRSVKLLKLLCFFIKNSYSYYKDTILGHLQEKLDVYQVDGMCIKDGVIQDPSVNSFLKEKMFLFKANDIIDLTQKIGGTEISNIPTGINAISLDSIQPISVPISTTTTTTTTPATTITATANIEPYLDGQTGARNYFEPGNFKDIFGLIYDDLSAILYVNKSFKFSRLGLLKNILIKKGTIITAYYKERALDYNYMDLLNTSKPEPIQFFGIGTMANMSSDHHNASIIDKNHIVDPLTKTLVKYLNINFQPRFYLISTEDIPANKEIIIINQ</sequence>
<dbReference type="EMBL" id="U00176">
    <property type="protein sequence ID" value="AAC14374.1"/>
    <property type="molecule type" value="Genomic_DNA"/>
</dbReference>
<evidence type="ECO:0000313" key="1">
    <source>
        <dbReference type="EMBL" id="AAC14374.1"/>
    </source>
</evidence>
<protein>
    <submittedName>
        <fullName evidence="1">G1-like ORF's protein</fullName>
    </submittedName>
</protein>
<reference evidence="1" key="2">
    <citation type="journal article" date="1998" name="Genetics">
        <title>Dictyostelium discoideum nuclear plasmid Ddp5 is a chimera related to the Ddp1 and Ddp2 plasmid families.</title>
        <authorList>
            <person name="Rieben W.K.Jr."/>
            <person name="Gonzales C.M."/>
            <person name="Gonzales S.T."/>
            <person name="Pilkington K.J."/>
            <person name="Kiyosawa H."/>
            <person name="Hughes J.E."/>
            <person name="Welker D.L."/>
        </authorList>
    </citation>
    <scope>NUCLEOTIDE SEQUENCE</scope>
    <source>
        <strain evidence="1">DMUC2</strain>
        <plasmid evidence="1">Dmp2 - nuclear</plasmid>
    </source>
</reference>